<evidence type="ECO:0000313" key="4">
    <source>
        <dbReference type="EMBL" id="MFC4232095.1"/>
    </source>
</evidence>
<protein>
    <submittedName>
        <fullName evidence="4">Alpha/beta hydrolase family protein</fullName>
        <ecNumber evidence="4">3.4.-.-</ecNumber>
    </submittedName>
</protein>
<evidence type="ECO:0000313" key="5">
    <source>
        <dbReference type="Proteomes" id="UP001595906"/>
    </source>
</evidence>
<sequence length="956" mass="107565">MKKIYVLFLIMLVAKGLLAQKKPLDHSVYDGWQTLAEKLISNDGKLVVYTVTPQEGDATLVIQLTNGKKLFEVERGYNARITEDNKYVIFKIKPTFTQTRAAKIAKKVAADTPKDSLAIVDLTTSTIEKIPAVKSYKLPEKASNVLLYLLEKPTADTTKPKFTDSVKTEATAAAPNPTRRGGARSGAGASNDGEEGTELVVKYLAEGQKTSLMLVNDYVISKTGNVAVIKTTKKNSDVNNKAFVLQLSTNTKQIDTVLKAFNDAKSFTFDDAGKQLAFVAERDSAKKESQKFYKLYYYKAGLDSAKLLADRSTKGVPAKHTISEFASIDFSKSGKRLFIGTSVILPSKDTTLPEFERAGVDVWNYHDDDLMTVQLKNVEADTRKSYLARYDFESNSIVPLADDKFPRVQQTLDGDGEVFYTSTDFGRRIARQWQGSTFSDLYNVNPITGERKLILANFKGNVYPSYTGKFLLIYEDKKKAYTMYNSATQKLYAVATDIKYPLYDEENDVPDDPNPYGIAKWMEGDKYVLINDHYDVWKVATEGTERSIPFTFGRYNKIVHRHASVDADEKFIKNDGLLLFRLFDEKDKSAGLAQLNLKNKISPTTIFKEPVALGTAGFGGNSGILKAKDANLLAFTKETFETSPNLYVRKINGADEVKLSNTNPQQANYNWGTSELFKWKAYTGKETEGVLYKPEDFDPKKKYPMIVYFYERNNETLHNYRSPAPTASALNIPFFVSRGYIVLVPDIWYKIGHPGKSAFDYIVSGTRAVVKAGFVDSTKIGIQGQSWGGYQTAYVITQTNLYAAAWAGAPVVNMFSAYGGIRWESGVTRQFQYEKTQSRIGATIWEKPELYIENSPLFHLPKVKTPLVIMSNDADGAVPWYQGIEYFTAMRRLNKPVWLLVYNGEAHNLVERRNRKDLQIREQQYFDWLLKGEKPTKWLTEGVPAVMKGRDWGLGN</sequence>
<evidence type="ECO:0000259" key="3">
    <source>
        <dbReference type="Pfam" id="PF00326"/>
    </source>
</evidence>
<keyword evidence="5" id="KW-1185">Reference proteome</keyword>
<comment type="caution">
    <text evidence="4">The sequence shown here is derived from an EMBL/GenBank/DDBJ whole genome shotgun (WGS) entry which is preliminary data.</text>
</comment>
<proteinExistence type="predicted"/>
<gene>
    <name evidence="4" type="ORF">ACFOW1_09340</name>
</gene>
<keyword evidence="1 4" id="KW-0378">Hydrolase</keyword>
<evidence type="ECO:0000256" key="2">
    <source>
        <dbReference type="SAM" id="MobiDB-lite"/>
    </source>
</evidence>
<feature type="region of interest" description="Disordered" evidence="2">
    <location>
        <begin position="159"/>
        <end position="193"/>
    </location>
</feature>
<dbReference type="EC" id="3.4.-.-" evidence="4"/>
<dbReference type="RefSeq" id="WP_379013811.1">
    <property type="nucleotide sequence ID" value="NZ_JBHSDC010000018.1"/>
</dbReference>
<name>A0ABV8PXS0_9BACT</name>
<feature type="domain" description="Peptidase S9 prolyl oligopeptidase catalytic" evidence="3">
    <location>
        <begin position="730"/>
        <end position="931"/>
    </location>
</feature>
<dbReference type="GO" id="GO:0016787">
    <property type="term" value="F:hydrolase activity"/>
    <property type="evidence" value="ECO:0007669"/>
    <property type="project" value="UniProtKB-KW"/>
</dbReference>
<dbReference type="SUPFAM" id="SSF53474">
    <property type="entry name" value="alpha/beta-Hydrolases"/>
    <property type="match status" value="1"/>
</dbReference>
<dbReference type="Pfam" id="PF00326">
    <property type="entry name" value="Peptidase_S9"/>
    <property type="match status" value="1"/>
</dbReference>
<organism evidence="4 5">
    <name type="scientific">Parasediminibacterium paludis</name>
    <dbReference type="NCBI Taxonomy" id="908966"/>
    <lineage>
        <taxon>Bacteria</taxon>
        <taxon>Pseudomonadati</taxon>
        <taxon>Bacteroidota</taxon>
        <taxon>Chitinophagia</taxon>
        <taxon>Chitinophagales</taxon>
        <taxon>Chitinophagaceae</taxon>
        <taxon>Parasediminibacterium</taxon>
    </lineage>
</organism>
<dbReference type="PANTHER" id="PTHR42776">
    <property type="entry name" value="SERINE PEPTIDASE S9 FAMILY MEMBER"/>
    <property type="match status" value="1"/>
</dbReference>
<dbReference type="Proteomes" id="UP001595906">
    <property type="component" value="Unassembled WGS sequence"/>
</dbReference>
<dbReference type="PANTHER" id="PTHR42776:SF27">
    <property type="entry name" value="DIPEPTIDYL PEPTIDASE FAMILY MEMBER 6"/>
    <property type="match status" value="1"/>
</dbReference>
<reference evidence="5" key="1">
    <citation type="journal article" date="2019" name="Int. J. Syst. Evol. Microbiol.">
        <title>The Global Catalogue of Microorganisms (GCM) 10K type strain sequencing project: providing services to taxonomists for standard genome sequencing and annotation.</title>
        <authorList>
            <consortium name="The Broad Institute Genomics Platform"/>
            <consortium name="The Broad Institute Genome Sequencing Center for Infectious Disease"/>
            <person name="Wu L."/>
            <person name="Ma J."/>
        </authorList>
    </citation>
    <scope>NUCLEOTIDE SEQUENCE [LARGE SCALE GENOMIC DNA]</scope>
    <source>
        <strain evidence="5">CECT 8010</strain>
    </source>
</reference>
<accession>A0ABV8PXS0</accession>
<dbReference type="InterPro" id="IPR029058">
    <property type="entry name" value="AB_hydrolase_fold"/>
</dbReference>
<evidence type="ECO:0000256" key="1">
    <source>
        <dbReference type="ARBA" id="ARBA00022801"/>
    </source>
</evidence>
<dbReference type="InterPro" id="IPR001375">
    <property type="entry name" value="Peptidase_S9_cat"/>
</dbReference>
<dbReference type="EMBL" id="JBHSDC010000018">
    <property type="protein sequence ID" value="MFC4232095.1"/>
    <property type="molecule type" value="Genomic_DNA"/>
</dbReference>
<dbReference type="Gene3D" id="3.40.50.1820">
    <property type="entry name" value="alpha/beta hydrolase"/>
    <property type="match status" value="1"/>
</dbReference>
<dbReference type="SUPFAM" id="SSF82171">
    <property type="entry name" value="DPP6 N-terminal domain-like"/>
    <property type="match status" value="1"/>
</dbReference>